<comment type="caution">
    <text evidence="2">The sequence shown here is derived from an EMBL/GenBank/DDBJ whole genome shotgun (WGS) entry which is preliminary data.</text>
</comment>
<sequence>MGSIDKHTASDATDDLHERSRKLVLRCYNTIASQQELSGVQVASYLMNWPDHYTSHKFENLFLIGIESYLEKALHEKRNSEVTTANSTTMDVSDTEENLNVKEVETDDFNEQFSIGQTNIPNNYALVNIRIDYQFRPSEIADMCLYDFVHTYHKKKVDKTDKTYFDNQAESKQSRPQIKRRGPQPNQRLKFKKNHPQYESHILIQRTGTVVPVLIGPQLPRKDREDTKERYARAILTLFLPWTSVDHLCQTDITWDQSLKL</sequence>
<feature type="compositionally biased region" description="Polar residues" evidence="1">
    <location>
        <begin position="167"/>
        <end position="176"/>
    </location>
</feature>
<dbReference type="Proteomes" id="UP000681722">
    <property type="component" value="Unassembled WGS sequence"/>
</dbReference>
<organism evidence="2 3">
    <name type="scientific">Didymodactylos carnosus</name>
    <dbReference type="NCBI Taxonomy" id="1234261"/>
    <lineage>
        <taxon>Eukaryota</taxon>
        <taxon>Metazoa</taxon>
        <taxon>Spiralia</taxon>
        <taxon>Gnathifera</taxon>
        <taxon>Rotifera</taxon>
        <taxon>Eurotatoria</taxon>
        <taxon>Bdelloidea</taxon>
        <taxon>Philodinida</taxon>
        <taxon>Philodinidae</taxon>
        <taxon>Didymodactylos</taxon>
    </lineage>
</organism>
<evidence type="ECO:0000313" key="2">
    <source>
        <dbReference type="EMBL" id="CAF4581132.1"/>
    </source>
</evidence>
<feature type="non-terminal residue" evidence="2">
    <location>
        <position position="261"/>
    </location>
</feature>
<dbReference type="OrthoDB" id="3050185at2759"/>
<dbReference type="AlphaFoldDB" id="A0A8S2YS40"/>
<name>A0A8S2YS40_9BILA</name>
<proteinExistence type="predicted"/>
<feature type="region of interest" description="Disordered" evidence="1">
    <location>
        <begin position="167"/>
        <end position="190"/>
    </location>
</feature>
<accession>A0A8S2YS40</accession>
<gene>
    <name evidence="2" type="ORF">SRO942_LOCUS48138</name>
</gene>
<evidence type="ECO:0000313" key="3">
    <source>
        <dbReference type="Proteomes" id="UP000681722"/>
    </source>
</evidence>
<feature type="non-terminal residue" evidence="2">
    <location>
        <position position="1"/>
    </location>
</feature>
<dbReference type="EMBL" id="CAJOBC010122570">
    <property type="protein sequence ID" value="CAF4581132.1"/>
    <property type="molecule type" value="Genomic_DNA"/>
</dbReference>
<reference evidence="2" key="1">
    <citation type="submission" date="2021-02" db="EMBL/GenBank/DDBJ databases">
        <authorList>
            <person name="Nowell W R."/>
        </authorList>
    </citation>
    <scope>NUCLEOTIDE SEQUENCE</scope>
</reference>
<evidence type="ECO:0000256" key="1">
    <source>
        <dbReference type="SAM" id="MobiDB-lite"/>
    </source>
</evidence>
<protein>
    <submittedName>
        <fullName evidence="2">Uncharacterized protein</fullName>
    </submittedName>
</protein>